<dbReference type="Proteomes" id="UP000014480">
    <property type="component" value="Unassembled WGS sequence"/>
</dbReference>
<dbReference type="AlphaFoldDB" id="A0A484G4V7"/>
<evidence type="ECO:0000313" key="2">
    <source>
        <dbReference type="Proteomes" id="UP000014480"/>
    </source>
</evidence>
<sequence length="76" mass="8249">MRAQITCRPYSGKVTAKATMKFSAIIAAFTVLASNVNALHQCKCQLGNTCQSFSQVEDNQSCTAFCKQSFSNSKTC</sequence>
<keyword evidence="2" id="KW-1185">Reference proteome</keyword>
<reference evidence="2" key="1">
    <citation type="journal article" date="2013" name="New Phytol.">
        <title>Comparative genomic and transcriptomic analyses reveal the hemibiotrophic stage shift of Colletotrichum fungi.</title>
        <authorList>
            <person name="Gan P."/>
            <person name="Ikeda K."/>
            <person name="Irieda H."/>
            <person name="Narusaka M."/>
            <person name="O'Connell R.J."/>
            <person name="Narusaka Y."/>
            <person name="Takano Y."/>
            <person name="Kubo Y."/>
            <person name="Shirasu K."/>
        </authorList>
    </citation>
    <scope>NUCLEOTIDE SEQUENCE [LARGE SCALE GENOMIC DNA]</scope>
    <source>
        <strain evidence="2">104-T / ATCC 96160 / CBS 514.97 / LARS 414 / MAFF 240422</strain>
    </source>
</reference>
<gene>
    <name evidence="1" type="ORF">Cob_v002346</name>
</gene>
<proteinExistence type="predicted"/>
<name>A0A484G4V7_COLOR</name>
<reference evidence="2" key="2">
    <citation type="journal article" date="2019" name="Mol. Plant Microbe Interact.">
        <title>Genome sequence resources for four phytopathogenic fungi from the Colletotrichum orbiculare species complex.</title>
        <authorList>
            <person name="Gan P."/>
            <person name="Tsushima A."/>
            <person name="Narusaka M."/>
            <person name="Narusaka Y."/>
            <person name="Takano Y."/>
            <person name="Kubo Y."/>
            <person name="Shirasu K."/>
        </authorList>
    </citation>
    <scope>GENOME REANNOTATION</scope>
    <source>
        <strain evidence="2">104-T / ATCC 96160 / CBS 514.97 / LARS 414 / MAFF 240422</strain>
    </source>
</reference>
<accession>A0A484G4V7</accession>
<organism evidence="1 2">
    <name type="scientific">Colletotrichum orbiculare (strain 104-T / ATCC 96160 / CBS 514.97 / LARS 414 / MAFF 240422)</name>
    <name type="common">Cucumber anthracnose fungus</name>
    <name type="synonym">Colletotrichum lagenarium</name>
    <dbReference type="NCBI Taxonomy" id="1213857"/>
    <lineage>
        <taxon>Eukaryota</taxon>
        <taxon>Fungi</taxon>
        <taxon>Dikarya</taxon>
        <taxon>Ascomycota</taxon>
        <taxon>Pezizomycotina</taxon>
        <taxon>Sordariomycetes</taxon>
        <taxon>Hypocreomycetidae</taxon>
        <taxon>Glomerellales</taxon>
        <taxon>Glomerellaceae</taxon>
        <taxon>Colletotrichum</taxon>
        <taxon>Colletotrichum orbiculare species complex</taxon>
    </lineage>
</organism>
<dbReference type="EMBL" id="AMCV02000004">
    <property type="protein sequence ID" value="TDZ24617.1"/>
    <property type="molecule type" value="Genomic_DNA"/>
</dbReference>
<comment type="caution">
    <text evidence="1">The sequence shown here is derived from an EMBL/GenBank/DDBJ whole genome shotgun (WGS) entry which is preliminary data.</text>
</comment>
<evidence type="ECO:0000313" key="1">
    <source>
        <dbReference type="EMBL" id="TDZ24617.1"/>
    </source>
</evidence>
<protein>
    <submittedName>
        <fullName evidence="1">Uncharacterized protein</fullName>
    </submittedName>
</protein>